<dbReference type="InterPro" id="IPR003594">
    <property type="entry name" value="HATPase_dom"/>
</dbReference>
<comment type="subcellular location">
    <subcellularLocation>
        <location evidence="2">Membrane</location>
    </subcellularLocation>
</comment>
<evidence type="ECO:0000256" key="10">
    <source>
        <dbReference type="SAM" id="Phobius"/>
    </source>
</evidence>
<dbReference type="InterPro" id="IPR003661">
    <property type="entry name" value="HisK_dim/P_dom"/>
</dbReference>
<dbReference type="STRING" id="1437059.A6A05_12850"/>
<keyword evidence="9 10" id="KW-0472">Membrane</keyword>
<comment type="catalytic activity">
    <reaction evidence="1">
        <text>ATP + protein L-histidine = ADP + protein N-phospho-L-histidine.</text>
        <dbReference type="EC" id="2.7.13.3"/>
    </reaction>
</comment>
<dbReference type="EMBL" id="LWQU01000142">
    <property type="protein sequence ID" value="OAN49908.1"/>
    <property type="molecule type" value="Genomic_DNA"/>
</dbReference>
<keyword evidence="4" id="KW-0597">Phosphoprotein</keyword>
<feature type="transmembrane region" description="Helical" evidence="10">
    <location>
        <begin position="272"/>
        <end position="293"/>
    </location>
</feature>
<dbReference type="RefSeq" id="WP_068501076.1">
    <property type="nucleotide sequence ID" value="NZ_LWQU01000142.1"/>
</dbReference>
<keyword evidence="6 10" id="KW-0812">Transmembrane</keyword>
<dbReference type="SMART" id="SM01079">
    <property type="entry name" value="CHASE"/>
    <property type="match status" value="1"/>
</dbReference>
<protein>
    <recommendedName>
        <fullName evidence="3">histidine kinase</fullName>
        <ecNumber evidence="3">2.7.13.3</ecNumber>
    </recommendedName>
</protein>
<dbReference type="InterPro" id="IPR006189">
    <property type="entry name" value="CHASE_dom"/>
</dbReference>
<dbReference type="PANTHER" id="PTHR43304">
    <property type="entry name" value="PHYTOCHROME-LIKE PROTEIN CPH1"/>
    <property type="match status" value="1"/>
</dbReference>
<dbReference type="EC" id="2.7.13.3" evidence="3"/>
<feature type="domain" description="Histidine kinase" evidence="11">
    <location>
        <begin position="322"/>
        <end position="537"/>
    </location>
</feature>
<dbReference type="InterPro" id="IPR004358">
    <property type="entry name" value="Sig_transdc_His_kin-like_C"/>
</dbReference>
<dbReference type="Gene3D" id="3.30.450.350">
    <property type="entry name" value="CHASE domain"/>
    <property type="match status" value="1"/>
</dbReference>
<accession>A0A178MP52</accession>
<dbReference type="Pfam" id="PF00512">
    <property type="entry name" value="HisKA"/>
    <property type="match status" value="1"/>
</dbReference>
<keyword evidence="5" id="KW-0808">Transferase</keyword>
<evidence type="ECO:0000259" key="11">
    <source>
        <dbReference type="PROSITE" id="PS50109"/>
    </source>
</evidence>
<keyword evidence="14" id="KW-1185">Reference proteome</keyword>
<dbReference type="GO" id="GO:0000155">
    <property type="term" value="F:phosphorelay sensor kinase activity"/>
    <property type="evidence" value="ECO:0007669"/>
    <property type="project" value="InterPro"/>
</dbReference>
<evidence type="ECO:0000256" key="6">
    <source>
        <dbReference type="ARBA" id="ARBA00022692"/>
    </source>
</evidence>
<evidence type="ECO:0000256" key="2">
    <source>
        <dbReference type="ARBA" id="ARBA00004370"/>
    </source>
</evidence>
<dbReference type="SUPFAM" id="SSF55874">
    <property type="entry name" value="ATPase domain of HSP90 chaperone/DNA topoisomerase II/histidine kinase"/>
    <property type="match status" value="1"/>
</dbReference>
<dbReference type="InterPro" id="IPR036097">
    <property type="entry name" value="HisK_dim/P_sf"/>
</dbReference>
<dbReference type="Pfam" id="PF03924">
    <property type="entry name" value="CHASE"/>
    <property type="match status" value="1"/>
</dbReference>
<evidence type="ECO:0000256" key="8">
    <source>
        <dbReference type="ARBA" id="ARBA00022989"/>
    </source>
</evidence>
<dbReference type="Proteomes" id="UP000078543">
    <property type="component" value="Unassembled WGS sequence"/>
</dbReference>
<evidence type="ECO:0000256" key="9">
    <source>
        <dbReference type="ARBA" id="ARBA00023136"/>
    </source>
</evidence>
<dbReference type="SUPFAM" id="SSF47384">
    <property type="entry name" value="Homodimeric domain of signal transducing histidine kinase"/>
    <property type="match status" value="1"/>
</dbReference>
<dbReference type="InterPro" id="IPR036890">
    <property type="entry name" value="HATPase_C_sf"/>
</dbReference>
<dbReference type="PANTHER" id="PTHR43304:SF1">
    <property type="entry name" value="PAC DOMAIN-CONTAINING PROTEIN"/>
    <property type="match status" value="1"/>
</dbReference>
<name>A0A178MP52_9PROT</name>
<keyword evidence="7" id="KW-0418">Kinase</keyword>
<dbReference type="Gene3D" id="3.30.565.10">
    <property type="entry name" value="Histidine kinase-like ATPase, C-terminal domain"/>
    <property type="match status" value="1"/>
</dbReference>
<gene>
    <name evidence="13" type="ORF">A6A05_12850</name>
</gene>
<feature type="transmembrane region" description="Helical" evidence="10">
    <location>
        <begin position="18"/>
        <end position="38"/>
    </location>
</feature>
<dbReference type="Gene3D" id="1.10.287.130">
    <property type="match status" value="1"/>
</dbReference>
<dbReference type="AlphaFoldDB" id="A0A178MP52"/>
<dbReference type="InterPro" id="IPR005467">
    <property type="entry name" value="His_kinase_dom"/>
</dbReference>
<evidence type="ECO:0000313" key="13">
    <source>
        <dbReference type="EMBL" id="OAN49908.1"/>
    </source>
</evidence>
<comment type="caution">
    <text evidence="13">The sequence shown here is derived from an EMBL/GenBank/DDBJ whole genome shotgun (WGS) entry which is preliminary data.</text>
</comment>
<dbReference type="CDD" id="cd00082">
    <property type="entry name" value="HisKA"/>
    <property type="match status" value="1"/>
</dbReference>
<dbReference type="PRINTS" id="PR00344">
    <property type="entry name" value="BCTRLSENSOR"/>
</dbReference>
<feature type="domain" description="CHASE" evidence="12">
    <location>
        <begin position="118"/>
        <end position="205"/>
    </location>
</feature>
<dbReference type="Pfam" id="PF02518">
    <property type="entry name" value="HATPase_c"/>
    <property type="match status" value="1"/>
</dbReference>
<evidence type="ECO:0000256" key="7">
    <source>
        <dbReference type="ARBA" id="ARBA00022777"/>
    </source>
</evidence>
<dbReference type="InterPro" id="IPR042240">
    <property type="entry name" value="CHASE_sf"/>
</dbReference>
<dbReference type="PROSITE" id="PS50839">
    <property type="entry name" value="CHASE"/>
    <property type="match status" value="1"/>
</dbReference>
<evidence type="ECO:0000256" key="4">
    <source>
        <dbReference type="ARBA" id="ARBA00022553"/>
    </source>
</evidence>
<organism evidence="13 14">
    <name type="scientific">Magnetospirillum moscoviense</name>
    <dbReference type="NCBI Taxonomy" id="1437059"/>
    <lineage>
        <taxon>Bacteria</taxon>
        <taxon>Pseudomonadati</taxon>
        <taxon>Pseudomonadota</taxon>
        <taxon>Alphaproteobacteria</taxon>
        <taxon>Rhodospirillales</taxon>
        <taxon>Rhodospirillaceae</taxon>
        <taxon>Magnetospirillum</taxon>
    </lineage>
</organism>
<evidence type="ECO:0000256" key="1">
    <source>
        <dbReference type="ARBA" id="ARBA00000085"/>
    </source>
</evidence>
<dbReference type="InterPro" id="IPR052162">
    <property type="entry name" value="Sensor_kinase/Photoreceptor"/>
</dbReference>
<dbReference type="SMART" id="SM00387">
    <property type="entry name" value="HATPase_c"/>
    <property type="match status" value="1"/>
</dbReference>
<sequence>MNFQSFGFGWVGTGRRHVLPWVAACLVCLLCGAALLHVDSVERQRWREAERLRSMVQLDTIRSRLEAGLYDPLLRIRGMAAQIIARGDITQAEFDRAAEYLLRGHRNVRNMVVSRGMVIAMTYPLAGNESVIGVDYRSIPAQYALVVKAMETRKAIMQGPIPLIQGGTGLIARLPVFVDGDTRFFGMVNIILDVPSTLADAGLQSDDLPIEVAIRGRDGLGAAGAVFHGREGLFAQSPVEADVRLPYGSWRLAAIPKGGWDKNDPALVRSRFMLAGMFVLVVLFSFATARYIIDREIRSRALGLKTRELERSNADLERFAYVASHDLQTPLRTIGSFAQLLERRYRGRLDSEADEFLSFITDGAHRVSQMVVDLLNYARVEGAGRELVPVPTAELLAEIMSYTRTDMDLIGATISVGPLPTVMGDRTQLVSLFQNLIDNAVKYRDLTRPLEITVSARPAADGTWEFCVADNGIGIDPQYSEKIFEFFQRLHPPGTGSGAGVGLALCRRIVHRLGGDIRVESSLGQGARFLFTLLDPAEAARRAG</sequence>
<evidence type="ECO:0000313" key="14">
    <source>
        <dbReference type="Proteomes" id="UP000078543"/>
    </source>
</evidence>
<dbReference type="SMART" id="SM00388">
    <property type="entry name" value="HisKA"/>
    <property type="match status" value="1"/>
</dbReference>
<evidence type="ECO:0000256" key="5">
    <source>
        <dbReference type="ARBA" id="ARBA00022679"/>
    </source>
</evidence>
<evidence type="ECO:0000256" key="3">
    <source>
        <dbReference type="ARBA" id="ARBA00012438"/>
    </source>
</evidence>
<reference evidence="13 14" key="1">
    <citation type="submission" date="2016-04" db="EMBL/GenBank/DDBJ databases">
        <title>Draft genome sequence of freshwater magnetotactic bacteria Magnetospirillum marisnigri SP-1 and Magnetospirillum moscoviense BB-1.</title>
        <authorList>
            <person name="Koziaeva V."/>
            <person name="Dziuba M.V."/>
            <person name="Ivanov T.M."/>
            <person name="Kuznetsov B."/>
            <person name="Grouzdev D.S."/>
        </authorList>
    </citation>
    <scope>NUCLEOTIDE SEQUENCE [LARGE SCALE GENOMIC DNA]</scope>
    <source>
        <strain evidence="13 14">BB-1</strain>
    </source>
</reference>
<dbReference type="GO" id="GO:0016020">
    <property type="term" value="C:membrane"/>
    <property type="evidence" value="ECO:0007669"/>
    <property type="project" value="UniProtKB-SubCell"/>
</dbReference>
<dbReference type="PROSITE" id="PS50109">
    <property type="entry name" value="HIS_KIN"/>
    <property type="match status" value="1"/>
</dbReference>
<keyword evidence="8 10" id="KW-1133">Transmembrane helix</keyword>
<proteinExistence type="predicted"/>
<evidence type="ECO:0000259" key="12">
    <source>
        <dbReference type="PROSITE" id="PS50839"/>
    </source>
</evidence>